<dbReference type="AlphaFoldDB" id="T2IIR6"/>
<accession>T2IIR6</accession>
<dbReference type="EMBL" id="CAQK01000701">
    <property type="protein sequence ID" value="CCQ52717.1"/>
    <property type="molecule type" value="Genomic_DNA"/>
</dbReference>
<organism evidence="2 3">
    <name type="scientific">Crocosphaera watsonii WH 8502</name>
    <dbReference type="NCBI Taxonomy" id="423474"/>
    <lineage>
        <taxon>Bacteria</taxon>
        <taxon>Bacillati</taxon>
        <taxon>Cyanobacteriota</taxon>
        <taxon>Cyanophyceae</taxon>
        <taxon>Oscillatoriophycideae</taxon>
        <taxon>Chroococcales</taxon>
        <taxon>Aphanothecaceae</taxon>
        <taxon>Crocosphaera</taxon>
    </lineage>
</organism>
<dbReference type="Proteomes" id="UP000018348">
    <property type="component" value="Unassembled WGS sequence"/>
</dbReference>
<feature type="region of interest" description="Disordered" evidence="1">
    <location>
        <begin position="1"/>
        <end position="25"/>
    </location>
</feature>
<protein>
    <submittedName>
        <fullName evidence="2">Uncharacterized protein</fullName>
    </submittedName>
</protein>
<reference evidence="2 3" key="2">
    <citation type="submission" date="2013-09" db="EMBL/GenBank/DDBJ databases">
        <title>Whole genome comparison of six Crocosphaera watsonii strains with differing phenotypes.</title>
        <authorList>
            <person name="Bench S.R."/>
            <person name="Heller P."/>
            <person name="Frank I."/>
            <person name="Arciniega M."/>
            <person name="Shilova I.N."/>
            <person name="Zehr J.P."/>
        </authorList>
    </citation>
    <scope>NUCLEOTIDE SEQUENCE [LARGE SCALE GENOMIC DNA]</scope>
    <source>
        <strain evidence="2 3">WH 8502</strain>
    </source>
</reference>
<sequence>MASKKKQDLTLSGLTSDSIREENTTAPKMAWENVYRIKP</sequence>
<comment type="caution">
    <text evidence="2">The sequence shown here is derived from an EMBL/GenBank/DDBJ whole genome shotgun (WGS) entry which is preliminary data.</text>
</comment>
<gene>
    <name evidence="2" type="ORF">CWATWH8502_2203</name>
</gene>
<evidence type="ECO:0000313" key="2">
    <source>
        <dbReference type="EMBL" id="CCQ52717.1"/>
    </source>
</evidence>
<evidence type="ECO:0000256" key="1">
    <source>
        <dbReference type="SAM" id="MobiDB-lite"/>
    </source>
</evidence>
<proteinExistence type="predicted"/>
<reference evidence="2 3" key="1">
    <citation type="submission" date="2013-01" db="EMBL/GenBank/DDBJ databases">
        <authorList>
            <person name="Bench S."/>
        </authorList>
    </citation>
    <scope>NUCLEOTIDE SEQUENCE [LARGE SCALE GENOMIC DNA]</scope>
    <source>
        <strain evidence="2 3">WH 8502</strain>
    </source>
</reference>
<evidence type="ECO:0000313" key="3">
    <source>
        <dbReference type="Proteomes" id="UP000018348"/>
    </source>
</evidence>
<name>T2IIR6_CROWT</name>